<dbReference type="AlphaFoldDB" id="A0AAN6Y8A4"/>
<proteinExistence type="predicted"/>
<organism evidence="2 3">
    <name type="scientific">Rhypophila decipiens</name>
    <dbReference type="NCBI Taxonomy" id="261697"/>
    <lineage>
        <taxon>Eukaryota</taxon>
        <taxon>Fungi</taxon>
        <taxon>Dikarya</taxon>
        <taxon>Ascomycota</taxon>
        <taxon>Pezizomycotina</taxon>
        <taxon>Sordariomycetes</taxon>
        <taxon>Sordariomycetidae</taxon>
        <taxon>Sordariales</taxon>
        <taxon>Naviculisporaceae</taxon>
        <taxon>Rhypophila</taxon>
    </lineage>
</organism>
<feature type="region of interest" description="Disordered" evidence="1">
    <location>
        <begin position="374"/>
        <end position="401"/>
    </location>
</feature>
<reference evidence="2" key="2">
    <citation type="submission" date="2023-05" db="EMBL/GenBank/DDBJ databases">
        <authorList>
            <consortium name="Lawrence Berkeley National Laboratory"/>
            <person name="Steindorff A."/>
            <person name="Hensen N."/>
            <person name="Bonometti L."/>
            <person name="Westerberg I."/>
            <person name="Brannstrom I.O."/>
            <person name="Guillou S."/>
            <person name="Cros-Aarteil S."/>
            <person name="Calhoun S."/>
            <person name="Haridas S."/>
            <person name="Kuo A."/>
            <person name="Mondo S."/>
            <person name="Pangilinan J."/>
            <person name="Riley R."/>
            <person name="Labutti K."/>
            <person name="Andreopoulos B."/>
            <person name="Lipzen A."/>
            <person name="Chen C."/>
            <person name="Yanf M."/>
            <person name="Daum C."/>
            <person name="Ng V."/>
            <person name="Clum A."/>
            <person name="Ohm R."/>
            <person name="Martin F."/>
            <person name="Silar P."/>
            <person name="Natvig D."/>
            <person name="Lalanne C."/>
            <person name="Gautier V."/>
            <person name="Ament-Velasquez S.L."/>
            <person name="Kruys A."/>
            <person name="Hutchinson M.I."/>
            <person name="Powell A.J."/>
            <person name="Barry K."/>
            <person name="Miller A.N."/>
            <person name="Grigoriev I.V."/>
            <person name="Debuchy R."/>
            <person name="Gladieux P."/>
            <person name="Thoren M.H."/>
            <person name="Johannesson H."/>
        </authorList>
    </citation>
    <scope>NUCLEOTIDE SEQUENCE</scope>
    <source>
        <strain evidence="2">PSN293</strain>
    </source>
</reference>
<feature type="region of interest" description="Disordered" evidence="1">
    <location>
        <begin position="122"/>
        <end position="268"/>
    </location>
</feature>
<reference evidence="2" key="1">
    <citation type="journal article" date="2023" name="Mol. Phylogenet. Evol.">
        <title>Genome-scale phylogeny and comparative genomics of the fungal order Sordariales.</title>
        <authorList>
            <person name="Hensen N."/>
            <person name="Bonometti L."/>
            <person name="Westerberg I."/>
            <person name="Brannstrom I.O."/>
            <person name="Guillou S."/>
            <person name="Cros-Aarteil S."/>
            <person name="Calhoun S."/>
            <person name="Haridas S."/>
            <person name="Kuo A."/>
            <person name="Mondo S."/>
            <person name="Pangilinan J."/>
            <person name="Riley R."/>
            <person name="LaButti K."/>
            <person name="Andreopoulos B."/>
            <person name="Lipzen A."/>
            <person name="Chen C."/>
            <person name="Yan M."/>
            <person name="Daum C."/>
            <person name="Ng V."/>
            <person name="Clum A."/>
            <person name="Steindorff A."/>
            <person name="Ohm R.A."/>
            <person name="Martin F."/>
            <person name="Silar P."/>
            <person name="Natvig D.O."/>
            <person name="Lalanne C."/>
            <person name="Gautier V."/>
            <person name="Ament-Velasquez S.L."/>
            <person name="Kruys A."/>
            <person name="Hutchinson M.I."/>
            <person name="Powell A.J."/>
            <person name="Barry K."/>
            <person name="Miller A.N."/>
            <person name="Grigoriev I.V."/>
            <person name="Debuchy R."/>
            <person name="Gladieux P."/>
            <person name="Hiltunen Thoren M."/>
            <person name="Johannesson H."/>
        </authorList>
    </citation>
    <scope>NUCLEOTIDE SEQUENCE</scope>
    <source>
        <strain evidence="2">PSN293</strain>
    </source>
</reference>
<gene>
    <name evidence="2" type="ORF">QBC37DRAFT_161673</name>
</gene>
<feature type="compositionally biased region" description="Polar residues" evidence="1">
    <location>
        <begin position="234"/>
        <end position="250"/>
    </location>
</feature>
<evidence type="ECO:0000313" key="2">
    <source>
        <dbReference type="EMBL" id="KAK4214031.1"/>
    </source>
</evidence>
<dbReference type="EMBL" id="MU858100">
    <property type="protein sequence ID" value="KAK4214031.1"/>
    <property type="molecule type" value="Genomic_DNA"/>
</dbReference>
<protein>
    <submittedName>
        <fullName evidence="2">Uncharacterized protein</fullName>
    </submittedName>
</protein>
<evidence type="ECO:0000256" key="1">
    <source>
        <dbReference type="SAM" id="MobiDB-lite"/>
    </source>
</evidence>
<feature type="region of interest" description="Disordered" evidence="1">
    <location>
        <begin position="72"/>
        <end position="105"/>
    </location>
</feature>
<sequence>MAPRAKDAPDSPNDGSNNDKPQPSPAEAYLFFTLIQYMRSKPDIDWEQVAVANGFKNAETAKVRFGQIKRKLGMNDTATQGAPPAPRAPRGGGRGKKGAAVPSPVAASPMAAAQVGEEGGLIADVLGPSPSGVKKPRKRNARPKTEDFASGEGFATPTKAKKTFRKAAIKNEEDSDRDDQATLPPPHVVDEDGEGHMELDEETNFKHEPDDEADNTNVNTASEPMPAQVHPLYSSATLQPIPGTTGSFQPNYLPAHGGSNDYDFRPALQAPGPIRERAWDDDEDGAISQLRKEALASISAKDKAANRAVKRAPAHSQPAAADNTNFRQEVNLSSMMAGGLPGGGSSGSYGTRQAAQFPDDWGMRMPNTDYDTYHGNPIFGDGSGSHQAGGHDNDYDDIGSI</sequence>
<accession>A0AAN6Y8A4</accession>
<name>A0AAN6Y8A4_9PEZI</name>
<feature type="compositionally biased region" description="Basic and acidic residues" evidence="1">
    <location>
        <begin position="188"/>
        <end position="209"/>
    </location>
</feature>
<feature type="region of interest" description="Disordered" evidence="1">
    <location>
        <begin position="1"/>
        <end position="25"/>
    </location>
</feature>
<comment type="caution">
    <text evidence="2">The sequence shown here is derived from an EMBL/GenBank/DDBJ whole genome shotgun (WGS) entry which is preliminary data.</text>
</comment>
<dbReference type="Proteomes" id="UP001301769">
    <property type="component" value="Unassembled WGS sequence"/>
</dbReference>
<keyword evidence="3" id="KW-1185">Reference proteome</keyword>
<evidence type="ECO:0000313" key="3">
    <source>
        <dbReference type="Proteomes" id="UP001301769"/>
    </source>
</evidence>
<feature type="compositionally biased region" description="Basic residues" evidence="1">
    <location>
        <begin position="159"/>
        <end position="168"/>
    </location>
</feature>